<keyword evidence="9" id="KW-0406">Ion transport</keyword>
<dbReference type="NCBIfam" id="TIGR01783">
    <property type="entry name" value="TonB-siderophor"/>
    <property type="match status" value="1"/>
</dbReference>
<dbReference type="Pfam" id="PF00593">
    <property type="entry name" value="TonB_dep_Rec_b-barrel"/>
    <property type="match status" value="1"/>
</dbReference>
<dbReference type="InterPro" id="IPR012910">
    <property type="entry name" value="Plug_dom"/>
</dbReference>
<feature type="domain" description="TonB-dependent receptor plug" evidence="19">
    <location>
        <begin position="173"/>
        <end position="275"/>
    </location>
</feature>
<dbReference type="Gene3D" id="2.170.130.10">
    <property type="entry name" value="TonB-dependent receptor, plug domain"/>
    <property type="match status" value="1"/>
</dbReference>
<dbReference type="GO" id="GO:0038023">
    <property type="term" value="F:signaling receptor activity"/>
    <property type="evidence" value="ECO:0007669"/>
    <property type="project" value="InterPro"/>
</dbReference>
<evidence type="ECO:0000259" key="18">
    <source>
        <dbReference type="Pfam" id="PF00593"/>
    </source>
</evidence>
<evidence type="ECO:0000256" key="14">
    <source>
        <dbReference type="PROSITE-ProRule" id="PRU01360"/>
    </source>
</evidence>
<reference evidence="20 21" key="1">
    <citation type="submission" date="2014-07" db="EMBL/GenBank/DDBJ databases">
        <title>Draft genome sequence of Thalassospira tepidiphila 1-1B.</title>
        <authorList>
            <person name="Lai Q."/>
            <person name="Shao Z."/>
        </authorList>
    </citation>
    <scope>NUCLEOTIDE SEQUENCE [LARGE SCALE GENOMIC DNA]</scope>
    <source>
        <strain evidence="20 21">MCCC 1A03514</strain>
    </source>
</reference>
<keyword evidence="6 14" id="KW-0812">Transmembrane</keyword>
<dbReference type="Proteomes" id="UP000094009">
    <property type="component" value="Unassembled WGS sequence"/>
</dbReference>
<evidence type="ECO:0000256" key="17">
    <source>
        <dbReference type="SAM" id="SignalP"/>
    </source>
</evidence>
<feature type="chain" id="PRO_5032855489" evidence="17">
    <location>
        <begin position="32"/>
        <end position="822"/>
    </location>
</feature>
<dbReference type="InterPro" id="IPR000531">
    <property type="entry name" value="Beta-barrel_TonB"/>
</dbReference>
<keyword evidence="13 14" id="KW-0998">Cell outer membrane</keyword>
<dbReference type="EMBL" id="JPVZ01000015">
    <property type="protein sequence ID" value="OAZ07733.1"/>
    <property type="molecule type" value="Genomic_DNA"/>
</dbReference>
<comment type="subcellular location">
    <subcellularLocation>
        <location evidence="1 14">Cell outer membrane</location>
        <topology evidence="1 14">Multi-pass membrane protein</topology>
    </subcellularLocation>
</comment>
<dbReference type="InterPro" id="IPR037066">
    <property type="entry name" value="Plug_dom_sf"/>
</dbReference>
<protein>
    <submittedName>
        <fullName evidence="20">Energy transducer TonB</fullName>
    </submittedName>
</protein>
<evidence type="ECO:0000256" key="11">
    <source>
        <dbReference type="ARBA" id="ARBA00023136"/>
    </source>
</evidence>
<keyword evidence="8" id="KW-0408">Iron</keyword>
<evidence type="ECO:0000256" key="12">
    <source>
        <dbReference type="ARBA" id="ARBA00023170"/>
    </source>
</evidence>
<evidence type="ECO:0000256" key="9">
    <source>
        <dbReference type="ARBA" id="ARBA00023065"/>
    </source>
</evidence>
<sequence>MYSKQAKSKKNILISALLMTSSIGLPTALMAAETNTQTVPGKQVEVAQALYSFDFSVMSIAEGISQIGDVSGWSIAYTIDLPEITEPREIRGEFSVPGAIEMLIRGTNLSYRAIGSRSLIITDASTQSNVSDEMVTDPVIVEARDAQSDLAPAYAGGQVATGGRLGMLGNTDIMDAPVSITSYTSEHIADQQAETIADVLQYDPSVRAPNAETSNLDTYQIRGFGVNLANAGEVGFNGAYGVAPTFRVDSALAERIEVIKGPNALLNGMSPTGAVGGAINIVPKRAGDEDLNRVSLDYGRGEQAGGNIDFSRRFGADDEFGVRFNGGYHDGDTFLDHQTRERSVAALALDYKGDKFRASVDLIDQRENLDAPAREFFINSTATFAVPDAPDGSTNPIQEWEWSDAVDRSGMVKAEYDALDHLTVFGSFGGGRTELDRVFGTPILQNSAGDYSESGLTYRRFLTDRWSTSGGVRGEFDTLDVTHNVTFEASHYQDSVSRGTGNPVTGSTSPSGNIYNIEYAAPVAFNDTNGRPKLSDTKLTGYALADTMSFWDEQVLFTVGARHQTIEVDNYNTGVLSTSYEDSVITPMAGIVVKPTETVSVYANYIEGLNSGGTAPSGTANEGQALEPFVAKQIETGIKLDFGTIGGSVSAFQITKPSSDTDPDTNVRRADNEQRNRGIEFNVFGEVTSDIRLLGGVMFLDSEITKAVIPANKGKRPVGTPEMQINIGGEWDTPFVDGLTLSSTITHTSEQFVDTKNAQSIPDWTTLDLGARYKTELYGTPLTVRATVQNVTNEKYWSGVNDYSLLSLGAPRTAFLSVTADF</sequence>
<evidence type="ECO:0000313" key="21">
    <source>
        <dbReference type="Proteomes" id="UP000094009"/>
    </source>
</evidence>
<keyword evidence="7 17" id="KW-0732">Signal</keyword>
<keyword evidence="11 14" id="KW-0472">Membrane</keyword>
<comment type="caution">
    <text evidence="20">The sequence shown here is derived from an EMBL/GenBank/DDBJ whole genome shotgun (WGS) entry which is preliminary data.</text>
</comment>
<dbReference type="CDD" id="cd01347">
    <property type="entry name" value="ligand_gated_channel"/>
    <property type="match status" value="1"/>
</dbReference>
<evidence type="ECO:0000256" key="8">
    <source>
        <dbReference type="ARBA" id="ARBA00023004"/>
    </source>
</evidence>
<feature type="short sequence motif" description="TonB C-terminal box" evidence="15">
    <location>
        <begin position="805"/>
        <end position="822"/>
    </location>
</feature>
<evidence type="ECO:0000256" key="7">
    <source>
        <dbReference type="ARBA" id="ARBA00022729"/>
    </source>
</evidence>
<evidence type="ECO:0000256" key="5">
    <source>
        <dbReference type="ARBA" id="ARBA00022496"/>
    </source>
</evidence>
<gene>
    <name evidence="20" type="ORF">TH4_20570</name>
</gene>
<keyword evidence="12" id="KW-0675">Receptor</keyword>
<proteinExistence type="inferred from homology"/>
<feature type="signal peptide" evidence="17">
    <location>
        <begin position="1"/>
        <end position="31"/>
    </location>
</feature>
<name>A0A853KV82_9PROT</name>
<evidence type="ECO:0000256" key="15">
    <source>
        <dbReference type="PROSITE-ProRule" id="PRU10144"/>
    </source>
</evidence>
<dbReference type="SUPFAM" id="SSF56935">
    <property type="entry name" value="Porins"/>
    <property type="match status" value="1"/>
</dbReference>
<dbReference type="Gene3D" id="3.55.50.30">
    <property type="match status" value="1"/>
</dbReference>
<evidence type="ECO:0000256" key="3">
    <source>
        <dbReference type="ARBA" id="ARBA00022448"/>
    </source>
</evidence>
<dbReference type="PANTHER" id="PTHR32552">
    <property type="entry name" value="FERRICHROME IRON RECEPTOR-RELATED"/>
    <property type="match status" value="1"/>
</dbReference>
<dbReference type="Pfam" id="PF07715">
    <property type="entry name" value="Plug"/>
    <property type="match status" value="1"/>
</dbReference>
<comment type="similarity">
    <text evidence="2 14 16">Belongs to the TonB-dependent receptor family.</text>
</comment>
<evidence type="ECO:0000256" key="2">
    <source>
        <dbReference type="ARBA" id="ARBA00009810"/>
    </source>
</evidence>
<evidence type="ECO:0000256" key="10">
    <source>
        <dbReference type="ARBA" id="ARBA00023077"/>
    </source>
</evidence>
<dbReference type="GO" id="GO:0015891">
    <property type="term" value="P:siderophore transport"/>
    <property type="evidence" value="ECO:0007669"/>
    <property type="project" value="InterPro"/>
</dbReference>
<dbReference type="PANTHER" id="PTHR32552:SF82">
    <property type="entry name" value="FCUA PROTEIN"/>
    <property type="match status" value="1"/>
</dbReference>
<dbReference type="InterPro" id="IPR010917">
    <property type="entry name" value="TonB_rcpt_CS"/>
</dbReference>
<keyword evidence="4 14" id="KW-1134">Transmembrane beta strand</keyword>
<dbReference type="InterPro" id="IPR039426">
    <property type="entry name" value="TonB-dep_rcpt-like"/>
</dbReference>
<keyword evidence="5" id="KW-0410">Iron transport</keyword>
<keyword evidence="10 16" id="KW-0798">TonB box</keyword>
<accession>A0A853KV82</accession>
<evidence type="ECO:0000256" key="6">
    <source>
        <dbReference type="ARBA" id="ARBA00022692"/>
    </source>
</evidence>
<dbReference type="GO" id="GO:0015344">
    <property type="term" value="F:siderophore uptake transmembrane transporter activity"/>
    <property type="evidence" value="ECO:0007669"/>
    <property type="project" value="TreeGrafter"/>
</dbReference>
<dbReference type="InterPro" id="IPR010105">
    <property type="entry name" value="TonB_sidphr_rcpt"/>
</dbReference>
<evidence type="ECO:0000256" key="4">
    <source>
        <dbReference type="ARBA" id="ARBA00022452"/>
    </source>
</evidence>
<feature type="domain" description="TonB-dependent receptor-like beta-barrel" evidence="18">
    <location>
        <begin position="388"/>
        <end position="791"/>
    </location>
</feature>
<dbReference type="PROSITE" id="PS01156">
    <property type="entry name" value="TONB_DEPENDENT_REC_2"/>
    <property type="match status" value="1"/>
</dbReference>
<evidence type="ECO:0000256" key="1">
    <source>
        <dbReference type="ARBA" id="ARBA00004571"/>
    </source>
</evidence>
<dbReference type="InterPro" id="IPR036942">
    <property type="entry name" value="Beta-barrel_TonB_sf"/>
</dbReference>
<organism evidence="20 21">
    <name type="scientific">Thalassospira tepidiphila MCCC 1A03514</name>
    <dbReference type="NCBI Taxonomy" id="1177930"/>
    <lineage>
        <taxon>Bacteria</taxon>
        <taxon>Pseudomonadati</taxon>
        <taxon>Pseudomonadota</taxon>
        <taxon>Alphaproteobacteria</taxon>
        <taxon>Rhodospirillales</taxon>
        <taxon>Thalassospiraceae</taxon>
        <taxon>Thalassospira</taxon>
    </lineage>
</organism>
<evidence type="ECO:0000259" key="19">
    <source>
        <dbReference type="Pfam" id="PF07715"/>
    </source>
</evidence>
<dbReference type="GO" id="GO:0009279">
    <property type="term" value="C:cell outer membrane"/>
    <property type="evidence" value="ECO:0007669"/>
    <property type="project" value="UniProtKB-SubCell"/>
</dbReference>
<dbReference type="AlphaFoldDB" id="A0A853KV82"/>
<dbReference type="PROSITE" id="PS52016">
    <property type="entry name" value="TONB_DEPENDENT_REC_3"/>
    <property type="match status" value="1"/>
</dbReference>
<keyword evidence="3 14" id="KW-0813">Transport</keyword>
<evidence type="ECO:0000256" key="16">
    <source>
        <dbReference type="RuleBase" id="RU003357"/>
    </source>
</evidence>
<dbReference type="RefSeq" id="WP_083997207.1">
    <property type="nucleotide sequence ID" value="NZ_JPVZ01000015.1"/>
</dbReference>
<evidence type="ECO:0000313" key="20">
    <source>
        <dbReference type="EMBL" id="OAZ07733.1"/>
    </source>
</evidence>
<evidence type="ECO:0000256" key="13">
    <source>
        <dbReference type="ARBA" id="ARBA00023237"/>
    </source>
</evidence>
<dbReference type="Gene3D" id="2.40.170.20">
    <property type="entry name" value="TonB-dependent receptor, beta-barrel domain"/>
    <property type="match status" value="1"/>
</dbReference>